<keyword evidence="9" id="KW-1185">Reference proteome</keyword>
<dbReference type="PANTHER" id="PTHR31845">
    <property type="entry name" value="FINGER DOMAIN PROTEIN, PUTATIVE-RELATED"/>
    <property type="match status" value="1"/>
</dbReference>
<dbReference type="Gene3D" id="4.10.240.10">
    <property type="entry name" value="Zn(2)-C6 fungal-type DNA-binding domain"/>
    <property type="match status" value="1"/>
</dbReference>
<accession>A0ABR3Y9J3</accession>
<feature type="region of interest" description="Disordered" evidence="6">
    <location>
        <begin position="46"/>
        <end position="123"/>
    </location>
</feature>
<dbReference type="InterPro" id="IPR036864">
    <property type="entry name" value="Zn2-C6_fun-type_DNA-bd_sf"/>
</dbReference>
<dbReference type="InterPro" id="IPR001138">
    <property type="entry name" value="Zn2Cys6_DnaBD"/>
</dbReference>
<evidence type="ECO:0000256" key="1">
    <source>
        <dbReference type="ARBA" id="ARBA00004123"/>
    </source>
</evidence>
<sequence length="148" mass="16380">MSSSPPHHKRTRIACKPCRQNKIRCGMRSPPCARCARLEIECIVEPHFRRSNQRDRVRQSENHAQETHQAPMSPSDNAARHVPDEAVPSAGSDKSVMPDLTAPAGGRDAGERQPRGHLDDELPAEARTVYTIGSVTLDAVQADQLLRM</sequence>
<dbReference type="EMBL" id="JAVDPF010000003">
    <property type="protein sequence ID" value="KAL1884942.1"/>
    <property type="molecule type" value="Genomic_DNA"/>
</dbReference>
<feature type="compositionally biased region" description="Basic and acidic residues" evidence="6">
    <location>
        <begin position="46"/>
        <end position="66"/>
    </location>
</feature>
<gene>
    <name evidence="8" type="primary">LEU3_1</name>
    <name evidence="8" type="ORF">Plec18167_001599</name>
</gene>
<evidence type="ECO:0000256" key="4">
    <source>
        <dbReference type="ARBA" id="ARBA00023163"/>
    </source>
</evidence>
<comment type="caution">
    <text evidence="8">The sequence shown here is derived from an EMBL/GenBank/DDBJ whole genome shotgun (WGS) entry which is preliminary data.</text>
</comment>
<organism evidence="8 9">
    <name type="scientific">Paecilomyces lecythidis</name>
    <dbReference type="NCBI Taxonomy" id="3004212"/>
    <lineage>
        <taxon>Eukaryota</taxon>
        <taxon>Fungi</taxon>
        <taxon>Dikarya</taxon>
        <taxon>Ascomycota</taxon>
        <taxon>Pezizomycotina</taxon>
        <taxon>Eurotiomycetes</taxon>
        <taxon>Eurotiomycetidae</taxon>
        <taxon>Eurotiales</taxon>
        <taxon>Thermoascaceae</taxon>
        <taxon>Paecilomyces</taxon>
    </lineage>
</organism>
<keyword evidence="4" id="KW-0804">Transcription</keyword>
<feature type="compositionally biased region" description="Basic and acidic residues" evidence="6">
    <location>
        <begin position="108"/>
        <end position="120"/>
    </location>
</feature>
<feature type="compositionally biased region" description="Polar residues" evidence="6">
    <location>
        <begin position="67"/>
        <end position="76"/>
    </location>
</feature>
<dbReference type="PROSITE" id="PS50048">
    <property type="entry name" value="ZN2_CY6_FUNGAL_2"/>
    <property type="match status" value="1"/>
</dbReference>
<dbReference type="Proteomes" id="UP001583193">
    <property type="component" value="Unassembled WGS sequence"/>
</dbReference>
<evidence type="ECO:0000256" key="3">
    <source>
        <dbReference type="ARBA" id="ARBA00023125"/>
    </source>
</evidence>
<evidence type="ECO:0000313" key="9">
    <source>
        <dbReference type="Proteomes" id="UP001583193"/>
    </source>
</evidence>
<evidence type="ECO:0000259" key="7">
    <source>
        <dbReference type="PROSITE" id="PS50048"/>
    </source>
</evidence>
<protein>
    <submittedName>
        <fullName evidence="8">Regulatory protein leu3</fullName>
    </submittedName>
</protein>
<dbReference type="Pfam" id="PF00172">
    <property type="entry name" value="Zn_clus"/>
    <property type="match status" value="1"/>
</dbReference>
<dbReference type="PANTHER" id="PTHR31845:SF21">
    <property type="entry name" value="REGULATORY PROTEIN LEU3"/>
    <property type="match status" value="1"/>
</dbReference>
<comment type="subcellular location">
    <subcellularLocation>
        <location evidence="1">Nucleus</location>
    </subcellularLocation>
</comment>
<keyword evidence="5" id="KW-0539">Nucleus</keyword>
<dbReference type="PROSITE" id="PS00463">
    <property type="entry name" value="ZN2_CY6_FUNGAL_1"/>
    <property type="match status" value="1"/>
</dbReference>
<feature type="domain" description="Zn(2)-C6 fungal-type" evidence="7">
    <location>
        <begin position="14"/>
        <end position="44"/>
    </location>
</feature>
<keyword evidence="2" id="KW-0805">Transcription regulation</keyword>
<dbReference type="CDD" id="cd00067">
    <property type="entry name" value="GAL4"/>
    <property type="match status" value="1"/>
</dbReference>
<reference evidence="8 9" key="1">
    <citation type="journal article" date="2024" name="IMA Fungus">
        <title>IMA Genome - F19 : A genome assembly and annotation guide to empower mycologists, including annotated draft genome sequences of Ceratocystis pirilliformis, Diaporthe australafricana, Fusarium ophioides, Paecilomyces lecythidis, and Sporothrix stenoceras.</title>
        <authorList>
            <person name="Aylward J."/>
            <person name="Wilson A.M."/>
            <person name="Visagie C.M."/>
            <person name="Spraker J."/>
            <person name="Barnes I."/>
            <person name="Buitendag C."/>
            <person name="Ceriani C."/>
            <person name="Del Mar Angel L."/>
            <person name="du Plessis D."/>
            <person name="Fuchs T."/>
            <person name="Gasser K."/>
            <person name="Kramer D."/>
            <person name="Li W."/>
            <person name="Munsamy K."/>
            <person name="Piso A."/>
            <person name="Price J.L."/>
            <person name="Sonnekus B."/>
            <person name="Thomas C."/>
            <person name="van der Nest A."/>
            <person name="van Dijk A."/>
            <person name="van Heerden A."/>
            <person name="van Vuuren N."/>
            <person name="Yilmaz N."/>
            <person name="Duong T.A."/>
            <person name="van der Merwe N.A."/>
            <person name="Wingfield M.J."/>
            <person name="Wingfield B.D."/>
        </authorList>
    </citation>
    <scope>NUCLEOTIDE SEQUENCE [LARGE SCALE GENOMIC DNA]</scope>
    <source>
        <strain evidence="8 9">CMW 18167</strain>
    </source>
</reference>
<dbReference type="SUPFAM" id="SSF57701">
    <property type="entry name" value="Zn2/Cys6 DNA-binding domain"/>
    <property type="match status" value="1"/>
</dbReference>
<dbReference type="SMART" id="SM00066">
    <property type="entry name" value="GAL4"/>
    <property type="match status" value="1"/>
</dbReference>
<name>A0ABR3Y9J3_9EURO</name>
<dbReference type="InterPro" id="IPR051089">
    <property type="entry name" value="prtT"/>
</dbReference>
<evidence type="ECO:0000256" key="2">
    <source>
        <dbReference type="ARBA" id="ARBA00023015"/>
    </source>
</evidence>
<evidence type="ECO:0000256" key="6">
    <source>
        <dbReference type="SAM" id="MobiDB-lite"/>
    </source>
</evidence>
<evidence type="ECO:0000313" key="8">
    <source>
        <dbReference type="EMBL" id="KAL1884942.1"/>
    </source>
</evidence>
<proteinExistence type="predicted"/>
<keyword evidence="3" id="KW-0238">DNA-binding</keyword>
<evidence type="ECO:0000256" key="5">
    <source>
        <dbReference type="ARBA" id="ARBA00023242"/>
    </source>
</evidence>